<dbReference type="HOGENOM" id="CLU_873763_0_0_9"/>
<protein>
    <recommendedName>
        <fullName evidence="2">Replication initiator A N-terminal domain-containing protein</fullName>
    </recommendedName>
</protein>
<accession>D5T026</accession>
<organism evidence="3 4">
    <name type="scientific">Leuconostoc kimchii (strain IMSNU 11154 / KCTC 2386 / IH25)</name>
    <dbReference type="NCBI Taxonomy" id="762051"/>
    <lineage>
        <taxon>Bacteria</taxon>
        <taxon>Bacillati</taxon>
        <taxon>Bacillota</taxon>
        <taxon>Bacilli</taxon>
        <taxon>Lactobacillales</taxon>
        <taxon>Lactobacillaceae</taxon>
        <taxon>Leuconostoc</taxon>
    </lineage>
</organism>
<dbReference type="OrthoDB" id="1695311at2"/>
<dbReference type="InterPro" id="IPR010724">
    <property type="entry name" value="RepA_N"/>
</dbReference>
<dbReference type="KEGG" id="lki:LKI_00410"/>
<dbReference type="Proteomes" id="UP000002362">
    <property type="component" value="Chromosome"/>
</dbReference>
<feature type="compositionally biased region" description="Low complexity" evidence="1">
    <location>
        <begin position="170"/>
        <end position="183"/>
    </location>
</feature>
<dbReference type="RefSeq" id="WP_013102224.1">
    <property type="nucleotide sequence ID" value="NC_014136.1"/>
</dbReference>
<evidence type="ECO:0000313" key="3">
    <source>
        <dbReference type="EMBL" id="ADG39625.1"/>
    </source>
</evidence>
<proteinExistence type="predicted"/>
<dbReference type="eggNOG" id="ENOG502Z8BZ">
    <property type="taxonomic scope" value="Bacteria"/>
</dbReference>
<evidence type="ECO:0000313" key="4">
    <source>
        <dbReference type="Proteomes" id="UP000002362"/>
    </source>
</evidence>
<dbReference type="STRING" id="762051.LKI_00410"/>
<dbReference type="EMBL" id="CP001758">
    <property type="protein sequence ID" value="ADG39625.1"/>
    <property type="molecule type" value="Genomic_DNA"/>
</dbReference>
<dbReference type="AlphaFoldDB" id="D5T026"/>
<dbReference type="Pfam" id="PF06970">
    <property type="entry name" value="RepA_N"/>
    <property type="match status" value="1"/>
</dbReference>
<dbReference type="PATRIC" id="fig|762051.18.peg.83"/>
<evidence type="ECO:0000256" key="1">
    <source>
        <dbReference type="SAM" id="MobiDB-lite"/>
    </source>
</evidence>
<evidence type="ECO:0000259" key="2">
    <source>
        <dbReference type="Pfam" id="PF06970"/>
    </source>
</evidence>
<feature type="region of interest" description="Disordered" evidence="1">
    <location>
        <begin position="140"/>
        <end position="190"/>
    </location>
</feature>
<reference evidence="3 4" key="1">
    <citation type="journal article" date="2010" name="J. Bacteriol.">
        <title>Complete genome sequence analysis of Leuconostoc kimchii IMSNU 11154.</title>
        <authorList>
            <person name="Oh H.M."/>
            <person name="Cho Y.J."/>
            <person name="Kim B.K."/>
            <person name="Roe J.H."/>
            <person name="Kang S.O."/>
            <person name="Nahm B.H."/>
            <person name="Jeong G."/>
            <person name="Han H.U."/>
            <person name="Chun J."/>
        </authorList>
    </citation>
    <scope>NUCLEOTIDE SEQUENCE [LARGE SCALE GENOMIC DNA]</scope>
    <source>
        <strain evidence="4">IMSNU 11154 / KCTC 2386 / IH25</strain>
    </source>
</reference>
<gene>
    <name evidence="3" type="ordered locus">LKI_00410</name>
</gene>
<name>D5T026_LEUKI</name>
<feature type="domain" description="Replication initiator A N-terminal" evidence="2">
    <location>
        <begin position="24"/>
        <end position="98"/>
    </location>
</feature>
<sequence>MTNDQDKPRKMERVSRDQVETNERFYKIPKALFENEFYSEMKLETKMAYAILRDRFLLSIKNNWIDKNGDVYLIYKNNDLQTILSVGEKKVISLKKELANVGLLEEERQGLNKPNRLYVGNINADFEVIHRANPLGDKELSKRQVRNCQNDRSRTAKTTGQELSKRQSSETESSETYLSETETNSFDEDEVTKNNKSALIAIGKIIQKNPDLRVVVQTLIPDLLLNEPEQAQTVVSALDQGYKFLITEFERGNSVLALQNQLQGDDGIKLFLSKIGGNQLEYMRNHLVDINQYGNYFAKGLENRLKIAVTTNQSASGF</sequence>